<evidence type="ECO:0000313" key="9">
    <source>
        <dbReference type="EMBL" id="GMN50443.1"/>
    </source>
</evidence>
<evidence type="ECO:0000256" key="6">
    <source>
        <dbReference type="SAM" id="MobiDB-lite"/>
    </source>
</evidence>
<comment type="caution">
    <text evidence="9">The sequence shown here is derived from an EMBL/GenBank/DDBJ whole genome shotgun (WGS) entry which is preliminary data.</text>
</comment>
<dbReference type="Gene3D" id="2.170.260.10">
    <property type="entry name" value="paz domain"/>
    <property type="match status" value="1"/>
</dbReference>
<sequence length="915" mass="103071">MQMRCSDQNTSMVEKRSVSRMKPDNENGSKDEENIAVTNRKGGNRRRRRGRGRSTEVQKFPEENQSSEVGSEASSCCKSSVTFQRRPGYGQLGSKCMVKANHFLAEITDSDIFHYSIEIVPEVTSSKLKKTILSKLVKQNKETNLSGRLPVFDGGDNLYTAGLLPFTSKEFKISFGADEDEETNNIRKREYDVTIKFVATACMNQLCDFLTGKQVDTPRKALNIIDIVLKELTAQRYIAVGRFLYSPCIKKPQPLGGGLQSWRGFYQSIRPTQMGLSLNIDVASTAFIEPQPVIDFIARILDKDVFSRPLSDADRVKVKRVLRGVKVEVTHRGNFRRKYRISGLTSQPTRELVFPVDEKMTMKSVVEYFHEMYGYTIQYSHLPCLQVGNQKKVNYLPMEACKIVEGQRYTKGLNEKQITSLLKVSCQRPHEHEADILQTVHQNLYAEDPFAKEFGIQIDTELAHVEARVLPAPLLKYHDNGKEIEFLPKLGQWNMMNKKVINGSTVRYWACINFSRSIQESTARDFCQQLVQMCQSSGMEFRRDPVIPIYSARPDQVKKALKYACSAAADQLEGKELELLIAILPDHNGSLYGDLKRVCETDLGLISQCCLAKHVFKISRQYLANVSLKINVKMGGRNTVLLDALSSRLPLVSDVPTIIFGADVTHPESGEDTCPSIAAVVASQDWPEVTKYAGLVCAQPHREELIQDLFKTWKDPQQGTVNGGMIRELLLSFKKATGQKPLRIIFYRDGVSEGQFYQVLLYELDAIRKACASLEPTYQPPVTFIVVQKRHHTRLFASNHSDRSSTDQSGNILPGTVVDSKICHPTEFDFYLCSHAGIQGTSRPAHYHVLWDENNFSADDIQSLTNNLCYTYARCTRSVSLGTQSNTLPICASGVLRAPGRLSGSVLRRTRIARE</sequence>
<dbReference type="GO" id="GO:0031047">
    <property type="term" value="P:regulatory ncRNA-mediated gene silencing"/>
    <property type="evidence" value="ECO:0007669"/>
    <property type="project" value="UniProtKB-KW"/>
</dbReference>
<evidence type="ECO:0000259" key="7">
    <source>
        <dbReference type="PROSITE" id="PS50821"/>
    </source>
</evidence>
<dbReference type="CDD" id="cd02846">
    <property type="entry name" value="PAZ_argonaute_like"/>
    <property type="match status" value="1"/>
</dbReference>
<dbReference type="Pfam" id="PF16487">
    <property type="entry name" value="ArgoMid"/>
    <property type="match status" value="1"/>
</dbReference>
<dbReference type="FunFam" id="3.40.50.2300:FF:000110">
    <property type="entry name" value="Argonaute 10"/>
    <property type="match status" value="1"/>
</dbReference>
<gene>
    <name evidence="9" type="ORF">TIFTF001_019596</name>
</gene>
<keyword evidence="5" id="KW-0687">Ribonucleoprotein</keyword>
<evidence type="ECO:0000256" key="1">
    <source>
        <dbReference type="ARBA" id="ARBA00008201"/>
    </source>
</evidence>
<dbReference type="SUPFAM" id="SSF53098">
    <property type="entry name" value="Ribonuclease H-like"/>
    <property type="match status" value="1"/>
</dbReference>
<dbReference type="InterPro" id="IPR045246">
    <property type="entry name" value="Piwi_ago-like"/>
</dbReference>
<evidence type="ECO:0000313" key="10">
    <source>
        <dbReference type="Proteomes" id="UP001187192"/>
    </source>
</evidence>
<feature type="compositionally biased region" description="Basic and acidic residues" evidence="6">
    <location>
        <begin position="13"/>
        <end position="33"/>
    </location>
</feature>
<dbReference type="SUPFAM" id="SSF101690">
    <property type="entry name" value="PAZ domain"/>
    <property type="match status" value="1"/>
</dbReference>
<dbReference type="GO" id="GO:0003723">
    <property type="term" value="F:RNA binding"/>
    <property type="evidence" value="ECO:0007669"/>
    <property type="project" value="InterPro"/>
</dbReference>
<dbReference type="InterPro" id="IPR036085">
    <property type="entry name" value="PAZ_dom_sf"/>
</dbReference>
<dbReference type="InterPro" id="IPR012337">
    <property type="entry name" value="RNaseH-like_sf"/>
</dbReference>
<protein>
    <submittedName>
        <fullName evidence="9">Uncharacterized protein</fullName>
    </submittedName>
</protein>
<dbReference type="EMBL" id="BTGU01000034">
    <property type="protein sequence ID" value="GMN50443.1"/>
    <property type="molecule type" value="Genomic_DNA"/>
</dbReference>
<keyword evidence="2" id="KW-0678">Repressor</keyword>
<dbReference type="InterPro" id="IPR003100">
    <property type="entry name" value="PAZ_dom"/>
</dbReference>
<feature type="domain" description="PAZ" evidence="7">
    <location>
        <begin position="292"/>
        <end position="405"/>
    </location>
</feature>
<feature type="compositionally biased region" description="Basic residues" evidence="6">
    <location>
        <begin position="42"/>
        <end position="52"/>
    </location>
</feature>
<feature type="domain" description="Piwi" evidence="8">
    <location>
        <begin position="579"/>
        <end position="881"/>
    </location>
</feature>
<dbReference type="InterPro" id="IPR032474">
    <property type="entry name" value="Argonaute_N"/>
</dbReference>
<dbReference type="SMART" id="SM00949">
    <property type="entry name" value="PAZ"/>
    <property type="match status" value="1"/>
</dbReference>
<dbReference type="InterPro" id="IPR014811">
    <property type="entry name" value="ArgoL1"/>
</dbReference>
<proteinExistence type="inferred from homology"/>
<dbReference type="PROSITE" id="PS50821">
    <property type="entry name" value="PAZ"/>
    <property type="match status" value="1"/>
</dbReference>
<reference evidence="9" key="1">
    <citation type="submission" date="2023-07" db="EMBL/GenBank/DDBJ databases">
        <title>draft genome sequence of fig (Ficus carica).</title>
        <authorList>
            <person name="Takahashi T."/>
            <person name="Nishimura K."/>
        </authorList>
    </citation>
    <scope>NUCLEOTIDE SEQUENCE</scope>
</reference>
<dbReference type="InterPro" id="IPR003165">
    <property type="entry name" value="Piwi"/>
</dbReference>
<feature type="compositionally biased region" description="Polar residues" evidence="6">
    <location>
        <begin position="1"/>
        <end position="12"/>
    </location>
</feature>
<name>A0AA88AQP4_FICCA</name>
<dbReference type="InterPro" id="IPR036397">
    <property type="entry name" value="RNaseH_sf"/>
</dbReference>
<dbReference type="Pfam" id="PF02170">
    <property type="entry name" value="PAZ"/>
    <property type="match status" value="1"/>
</dbReference>
<dbReference type="FunFam" id="3.30.420.10:FF:000013">
    <property type="entry name" value="protein argonaute 10-like"/>
    <property type="match status" value="1"/>
</dbReference>
<dbReference type="SMART" id="SM00950">
    <property type="entry name" value="Piwi"/>
    <property type="match status" value="1"/>
</dbReference>
<dbReference type="Pfam" id="PF16488">
    <property type="entry name" value="ArgoL2"/>
    <property type="match status" value="1"/>
</dbReference>
<keyword evidence="3" id="KW-0810">Translation regulation</keyword>
<dbReference type="InterPro" id="IPR032472">
    <property type="entry name" value="ArgoL2"/>
</dbReference>
<evidence type="ECO:0000256" key="3">
    <source>
        <dbReference type="ARBA" id="ARBA00022845"/>
    </source>
</evidence>
<accession>A0AA88AQP4</accession>
<evidence type="ECO:0000256" key="4">
    <source>
        <dbReference type="ARBA" id="ARBA00023158"/>
    </source>
</evidence>
<dbReference type="Pfam" id="PF16486">
    <property type="entry name" value="ArgoN"/>
    <property type="match status" value="1"/>
</dbReference>
<dbReference type="InterPro" id="IPR032473">
    <property type="entry name" value="Argonaute_Mid_dom"/>
</dbReference>
<feature type="compositionally biased region" description="Basic and acidic residues" evidence="6">
    <location>
        <begin position="53"/>
        <end position="62"/>
    </location>
</feature>
<keyword evidence="4" id="KW-0943">RNA-mediated gene silencing</keyword>
<dbReference type="PANTHER" id="PTHR22891">
    <property type="entry name" value="EUKARYOTIC TRANSLATION INITIATION FACTOR 2C"/>
    <property type="match status" value="1"/>
</dbReference>
<dbReference type="PROSITE" id="PS50822">
    <property type="entry name" value="PIWI"/>
    <property type="match status" value="1"/>
</dbReference>
<organism evidence="9 10">
    <name type="scientific">Ficus carica</name>
    <name type="common">Common fig</name>
    <dbReference type="NCBI Taxonomy" id="3494"/>
    <lineage>
        <taxon>Eukaryota</taxon>
        <taxon>Viridiplantae</taxon>
        <taxon>Streptophyta</taxon>
        <taxon>Embryophyta</taxon>
        <taxon>Tracheophyta</taxon>
        <taxon>Spermatophyta</taxon>
        <taxon>Magnoliopsida</taxon>
        <taxon>eudicotyledons</taxon>
        <taxon>Gunneridae</taxon>
        <taxon>Pentapetalae</taxon>
        <taxon>rosids</taxon>
        <taxon>fabids</taxon>
        <taxon>Rosales</taxon>
        <taxon>Moraceae</taxon>
        <taxon>Ficeae</taxon>
        <taxon>Ficus</taxon>
    </lineage>
</organism>
<comment type="similarity">
    <text evidence="1">Belongs to the argonaute family. Ago subfamily.</text>
</comment>
<dbReference type="Proteomes" id="UP001187192">
    <property type="component" value="Unassembled WGS sequence"/>
</dbReference>
<dbReference type="AlphaFoldDB" id="A0AA88AQP4"/>
<dbReference type="Gene3D" id="3.30.420.10">
    <property type="entry name" value="Ribonuclease H-like superfamily/Ribonuclease H"/>
    <property type="match status" value="1"/>
</dbReference>
<evidence type="ECO:0000259" key="8">
    <source>
        <dbReference type="PROSITE" id="PS50822"/>
    </source>
</evidence>
<dbReference type="CDD" id="cd04657">
    <property type="entry name" value="Piwi_ago-like"/>
    <property type="match status" value="1"/>
</dbReference>
<dbReference type="GO" id="GO:1990904">
    <property type="term" value="C:ribonucleoprotein complex"/>
    <property type="evidence" value="ECO:0007669"/>
    <property type="project" value="UniProtKB-KW"/>
</dbReference>
<dbReference type="GO" id="GO:0051607">
    <property type="term" value="P:defense response to virus"/>
    <property type="evidence" value="ECO:0007669"/>
    <property type="project" value="UniProtKB-ARBA"/>
</dbReference>
<dbReference type="SMART" id="SM01163">
    <property type="entry name" value="DUF1785"/>
    <property type="match status" value="1"/>
</dbReference>
<evidence type="ECO:0000256" key="2">
    <source>
        <dbReference type="ARBA" id="ARBA00022491"/>
    </source>
</evidence>
<dbReference type="Pfam" id="PF02171">
    <property type="entry name" value="Piwi"/>
    <property type="match status" value="1"/>
</dbReference>
<dbReference type="Gene3D" id="3.40.50.2300">
    <property type="match status" value="1"/>
</dbReference>
<dbReference type="Pfam" id="PF08699">
    <property type="entry name" value="ArgoL1"/>
    <property type="match status" value="1"/>
</dbReference>
<dbReference type="FunFam" id="2.170.260.10:FF:000001">
    <property type="entry name" value="Protein argonaute-2"/>
    <property type="match status" value="1"/>
</dbReference>
<evidence type="ECO:0000256" key="5">
    <source>
        <dbReference type="ARBA" id="ARBA00023274"/>
    </source>
</evidence>
<keyword evidence="10" id="KW-1185">Reference proteome</keyword>
<feature type="region of interest" description="Disordered" evidence="6">
    <location>
        <begin position="1"/>
        <end position="71"/>
    </location>
</feature>
<dbReference type="GO" id="GO:0006417">
    <property type="term" value="P:regulation of translation"/>
    <property type="evidence" value="ECO:0007669"/>
    <property type="project" value="UniProtKB-KW"/>
</dbReference>